<keyword evidence="4" id="KW-0013">ADP-ribosylation</keyword>
<evidence type="ECO:0000256" key="2">
    <source>
        <dbReference type="ARBA" id="ARBA00022679"/>
    </source>
</evidence>
<feature type="compositionally biased region" description="Acidic residues" evidence="7">
    <location>
        <begin position="29"/>
        <end position="41"/>
    </location>
</feature>
<comment type="similarity">
    <text evidence="6">Belongs to the ARTD/PARP family.</text>
</comment>
<keyword evidence="5" id="KW-0520">NAD</keyword>
<name>A0A061IIG9_CRIGR</name>
<accession>A0A061IIG9</accession>
<feature type="region of interest" description="Disordered" evidence="7">
    <location>
        <begin position="195"/>
        <end position="216"/>
    </location>
</feature>
<organism evidence="8 9">
    <name type="scientific">Cricetulus griseus</name>
    <name type="common">Chinese hamster</name>
    <name type="synonym">Cricetulus barabensis griseus</name>
    <dbReference type="NCBI Taxonomy" id="10029"/>
    <lineage>
        <taxon>Eukaryota</taxon>
        <taxon>Metazoa</taxon>
        <taxon>Chordata</taxon>
        <taxon>Craniata</taxon>
        <taxon>Vertebrata</taxon>
        <taxon>Euteleostomi</taxon>
        <taxon>Mammalia</taxon>
        <taxon>Eutheria</taxon>
        <taxon>Euarchontoglires</taxon>
        <taxon>Glires</taxon>
        <taxon>Rodentia</taxon>
        <taxon>Myomorpha</taxon>
        <taxon>Muroidea</taxon>
        <taxon>Cricetidae</taxon>
        <taxon>Cricetinae</taxon>
        <taxon>Cricetulus</taxon>
    </lineage>
</organism>
<evidence type="ECO:0000256" key="4">
    <source>
        <dbReference type="ARBA" id="ARBA00022765"/>
    </source>
</evidence>
<protein>
    <submittedName>
        <fullName evidence="8">Poly [ADP-ribose] polymerase 8</fullName>
        <ecNumber evidence="8">2.4.2.30</ecNumber>
    </submittedName>
</protein>
<reference evidence="9" key="1">
    <citation type="journal article" date="2013" name="Nat. Biotechnol.">
        <title>Chinese hamster genome sequenced from sorted chromosomes.</title>
        <authorList>
            <person name="Brinkrolf K."/>
            <person name="Rupp O."/>
            <person name="Laux H."/>
            <person name="Kollin F."/>
            <person name="Ernst W."/>
            <person name="Linke B."/>
            <person name="Kofler R."/>
            <person name="Romand S."/>
            <person name="Hesse F."/>
            <person name="Budach W.E."/>
            <person name="Galosy S."/>
            <person name="Muller D."/>
            <person name="Noll T."/>
            <person name="Wienberg J."/>
            <person name="Jostock T."/>
            <person name="Leonard M."/>
            <person name="Grillari J."/>
            <person name="Tauch A."/>
            <person name="Goesmann A."/>
            <person name="Helk B."/>
            <person name="Mott J.E."/>
            <person name="Puhler A."/>
            <person name="Borth N."/>
        </authorList>
    </citation>
    <scope>NUCLEOTIDE SEQUENCE [LARGE SCALE GENOMIC DNA]</scope>
    <source>
        <strain evidence="9">17A/GY</strain>
    </source>
</reference>
<dbReference type="GO" id="GO:0003950">
    <property type="term" value="F:NAD+ poly-ADP-ribosyltransferase activity"/>
    <property type="evidence" value="ECO:0007669"/>
    <property type="project" value="UniProtKB-EC"/>
</dbReference>
<evidence type="ECO:0000256" key="1">
    <source>
        <dbReference type="ARBA" id="ARBA00022676"/>
    </source>
</evidence>
<dbReference type="PANTHER" id="PTHR21328">
    <property type="entry name" value="POLY ADP-RIBOSE POLYMERASE FAMILY, MEMBER PARP"/>
    <property type="match status" value="1"/>
</dbReference>
<evidence type="ECO:0000256" key="3">
    <source>
        <dbReference type="ARBA" id="ARBA00022695"/>
    </source>
</evidence>
<keyword evidence="3" id="KW-0548">Nucleotidyltransferase</keyword>
<evidence type="ECO:0000313" key="8">
    <source>
        <dbReference type="EMBL" id="ERE84716.1"/>
    </source>
</evidence>
<keyword evidence="1 8" id="KW-0328">Glycosyltransferase</keyword>
<feature type="region of interest" description="Disordered" evidence="7">
    <location>
        <begin position="23"/>
        <end position="42"/>
    </location>
</feature>
<gene>
    <name evidence="8" type="ORF">H671_2g5750</name>
</gene>
<evidence type="ECO:0000256" key="5">
    <source>
        <dbReference type="ARBA" id="ARBA00023027"/>
    </source>
</evidence>
<dbReference type="InterPro" id="IPR051838">
    <property type="entry name" value="ARTD_PARP"/>
</dbReference>
<dbReference type="Proteomes" id="UP000030759">
    <property type="component" value="Unassembled WGS sequence"/>
</dbReference>
<evidence type="ECO:0000313" key="9">
    <source>
        <dbReference type="Proteomes" id="UP000030759"/>
    </source>
</evidence>
<evidence type="ECO:0000256" key="7">
    <source>
        <dbReference type="SAM" id="MobiDB-lite"/>
    </source>
</evidence>
<evidence type="ECO:0000256" key="6">
    <source>
        <dbReference type="ARBA" id="ARBA00024347"/>
    </source>
</evidence>
<proteinExistence type="inferred from homology"/>
<dbReference type="GO" id="GO:0016779">
    <property type="term" value="F:nucleotidyltransferase activity"/>
    <property type="evidence" value="ECO:0007669"/>
    <property type="project" value="UniProtKB-KW"/>
</dbReference>
<sequence>MPSGQMKSLFDHWNCPFHHLKESRQNSTVEEDSEGDNDSEEFYYGGQVNYDGELHKHPQLEADLSAVREIYGPHAVSLREYGAIDDVDIDLHIDVSFLDEEIAVAWEVIRTEPIIVRLHCSLTQYLNGPVPTVDVFQISTKERFGLGHQLKKIMQTFVTQQWKQSKEKSSCLHGKKLSEKKVKSPLHLFSTLRRSPSYPPPGCGKSKSKLKSEQDGISKTHKLLRRTCSSTVKADDVCAKSHRTFGRSLSSDPRAEQAMSTIKSHKLLGRPCPTAGKQEDCLTLKSHKLLTRSCSGDPRCEHNTNLKPHKLLSRSYSSNLRMEELYGLKNHKLLSKSYSGAPKSSKNEHFKEPNAEGRRLSLTSGLIGILTPSSSSSQPPTNGAKCIPIRDRGFLVQTIEFAEQRIPVLNEYCVVCDEPHVFQNGPMLRVVDLLVSMCRSALESPRKVVIFEPYPSVVDPNDPQMLAFNPRKKNYDRVMKALDSITSIREMTQAPYLEIKKQMDKQDPLAHPLLQWVISSNRSHIVKLPVNRQLKFMHTPHQFLLLSSPPAKESNFRAAKKLFGSTFAFHYEDGQVGDANINTQEGGIHKEILRVIGNQTATG</sequence>
<dbReference type="EMBL" id="KE667846">
    <property type="protein sequence ID" value="ERE84716.1"/>
    <property type="molecule type" value="Genomic_DNA"/>
</dbReference>
<dbReference type="AlphaFoldDB" id="A0A061IIG9"/>
<keyword evidence="2 8" id="KW-0808">Transferase</keyword>
<dbReference type="EC" id="2.4.2.30" evidence="8"/>